<comment type="caution">
    <text evidence="1">The sequence shown here is derived from an EMBL/GenBank/DDBJ whole genome shotgun (WGS) entry which is preliminary data.</text>
</comment>
<organism evidence="1 2">
    <name type="scientific">Colletotrichum sublineola</name>
    <name type="common">Sorghum anthracnose fungus</name>
    <dbReference type="NCBI Taxonomy" id="1173701"/>
    <lineage>
        <taxon>Eukaryota</taxon>
        <taxon>Fungi</taxon>
        <taxon>Dikarya</taxon>
        <taxon>Ascomycota</taxon>
        <taxon>Pezizomycotina</taxon>
        <taxon>Sordariomycetes</taxon>
        <taxon>Hypocreomycetidae</taxon>
        <taxon>Glomerellales</taxon>
        <taxon>Glomerellaceae</taxon>
        <taxon>Colletotrichum</taxon>
        <taxon>Colletotrichum graminicola species complex</taxon>
    </lineage>
</organism>
<reference evidence="2" key="1">
    <citation type="journal article" date="2014" name="Genome Announc.">
        <title>Draft genome sequence of Colletotrichum sublineola, a destructive pathogen of cultivated sorghum.</title>
        <authorList>
            <person name="Baroncelli R."/>
            <person name="Sanz-Martin J.M."/>
            <person name="Rech G.E."/>
            <person name="Sukno S.A."/>
            <person name="Thon M.R."/>
        </authorList>
    </citation>
    <scope>NUCLEOTIDE SEQUENCE [LARGE SCALE GENOMIC DNA]</scope>
    <source>
        <strain evidence="2">TX430BB</strain>
    </source>
</reference>
<dbReference type="EMBL" id="JMSE01000282">
    <property type="protein sequence ID" value="KDN70841.1"/>
    <property type="molecule type" value="Genomic_DNA"/>
</dbReference>
<gene>
    <name evidence="1" type="ORF">CSUB01_11023</name>
</gene>
<protein>
    <submittedName>
        <fullName evidence="1">Uncharacterized protein</fullName>
    </submittedName>
</protein>
<accession>A0A066XYH9</accession>
<dbReference type="eggNOG" id="ENOG502R9VK">
    <property type="taxonomic scope" value="Eukaryota"/>
</dbReference>
<evidence type="ECO:0000313" key="2">
    <source>
        <dbReference type="Proteomes" id="UP000027238"/>
    </source>
</evidence>
<dbReference type="AlphaFoldDB" id="A0A066XYH9"/>
<dbReference type="OrthoDB" id="4526039at2759"/>
<proteinExistence type="predicted"/>
<sequence>MPGYDVSTPSSGEPIEGWALTKAAIDLSHGNRDGVFPPFVAADMKIIAPKSLYVSSTNESDYGAPVVDVHRLGFLRMAMVSHLLR</sequence>
<keyword evidence="2" id="KW-1185">Reference proteome</keyword>
<name>A0A066XYH9_COLSU</name>
<dbReference type="Proteomes" id="UP000027238">
    <property type="component" value="Unassembled WGS sequence"/>
</dbReference>
<evidence type="ECO:0000313" key="1">
    <source>
        <dbReference type="EMBL" id="KDN70841.1"/>
    </source>
</evidence>
<dbReference type="HOGENOM" id="CLU_2512535_0_0_1"/>